<dbReference type="AlphaFoldDB" id="A0A6J7KC98"/>
<dbReference type="EMBL" id="CAFBNO010000014">
    <property type="protein sequence ID" value="CAB4952289.1"/>
    <property type="molecule type" value="Genomic_DNA"/>
</dbReference>
<gene>
    <name evidence="1" type="ORF">UFOPK3837_00521</name>
</gene>
<reference evidence="1" key="1">
    <citation type="submission" date="2020-05" db="EMBL/GenBank/DDBJ databases">
        <authorList>
            <person name="Chiriac C."/>
            <person name="Salcher M."/>
            <person name="Ghai R."/>
            <person name="Kavagutti S V."/>
        </authorList>
    </citation>
    <scope>NUCLEOTIDE SEQUENCE</scope>
</reference>
<organism evidence="1">
    <name type="scientific">freshwater metagenome</name>
    <dbReference type="NCBI Taxonomy" id="449393"/>
    <lineage>
        <taxon>unclassified sequences</taxon>
        <taxon>metagenomes</taxon>
        <taxon>ecological metagenomes</taxon>
    </lineage>
</organism>
<accession>A0A6J7KC98</accession>
<protein>
    <submittedName>
        <fullName evidence="1">Unannotated protein</fullName>
    </submittedName>
</protein>
<sequence length="198" mass="21276">MNKVAVRFVGIGLTSLVLSLILLHNDAVLSEIRLGAIRQEQDQQPFQPENSGIGNRNAAPTAKMPPLLKHKNGQEMPQVHPNSAAVVPAKSDYVSPASAFSMLQEGQGTLDIAARGVLHRTTEGCLTWTFTREQGRSYPVVVLQIPDAASEGALWPIEREIMVGGWLGSVAEGVQLSGQVSCIHQTSDVFWLTGIAKG</sequence>
<evidence type="ECO:0000313" key="1">
    <source>
        <dbReference type="EMBL" id="CAB4952289.1"/>
    </source>
</evidence>
<name>A0A6J7KC98_9ZZZZ</name>
<proteinExistence type="predicted"/>